<dbReference type="GO" id="GO:0042626">
    <property type="term" value="F:ATPase-coupled transmembrane transporter activity"/>
    <property type="evidence" value="ECO:0007669"/>
    <property type="project" value="TreeGrafter"/>
</dbReference>
<evidence type="ECO:0000313" key="12">
    <source>
        <dbReference type="EMBL" id="EKU93209.1"/>
    </source>
</evidence>
<dbReference type="GO" id="GO:0043190">
    <property type="term" value="C:ATP-binding cassette (ABC) transporter complex"/>
    <property type="evidence" value="ECO:0007669"/>
    <property type="project" value="TreeGrafter"/>
</dbReference>
<dbReference type="InterPro" id="IPR050095">
    <property type="entry name" value="ECF_ABC_transporter_ATP-bd"/>
</dbReference>
<dbReference type="InterPro" id="IPR003593">
    <property type="entry name" value="AAA+_ATPase"/>
</dbReference>
<dbReference type="RefSeq" id="WP_003778406.1">
    <property type="nucleotide sequence ID" value="NZ_JH992960.1"/>
</dbReference>
<feature type="domain" description="ABC transporter" evidence="11">
    <location>
        <begin position="4"/>
        <end position="243"/>
    </location>
</feature>
<dbReference type="SUPFAM" id="SSF52540">
    <property type="entry name" value="P-loop containing nucleoside triphosphate hydrolases"/>
    <property type="match status" value="2"/>
</dbReference>
<gene>
    <name evidence="12" type="ORF">HMPREF9698_01370</name>
</gene>
<dbReference type="InterPro" id="IPR027417">
    <property type="entry name" value="P-loop_NTPase"/>
</dbReference>
<dbReference type="PATRIC" id="fig|883081.3.peg.1205"/>
<evidence type="ECO:0000313" key="13">
    <source>
        <dbReference type="Proteomes" id="UP000009875"/>
    </source>
</evidence>
<comment type="similarity">
    <text evidence="2">Belongs to the ABC transporter superfamily.</text>
</comment>
<dbReference type="GO" id="GO:0005524">
    <property type="term" value="F:ATP binding"/>
    <property type="evidence" value="ECO:0007669"/>
    <property type="project" value="UniProtKB-KW"/>
</dbReference>
<dbReference type="PROSITE" id="PS00211">
    <property type="entry name" value="ABC_TRANSPORTER_1"/>
    <property type="match status" value="2"/>
</dbReference>
<keyword evidence="3" id="KW-0813">Transport</keyword>
<protein>
    <recommendedName>
        <fullName evidence="11">ABC transporter domain-containing protein</fullName>
    </recommendedName>
</protein>
<dbReference type="GO" id="GO:0016887">
    <property type="term" value="F:ATP hydrolysis activity"/>
    <property type="evidence" value="ECO:0007669"/>
    <property type="project" value="InterPro"/>
</dbReference>
<evidence type="ECO:0000256" key="10">
    <source>
        <dbReference type="ARBA" id="ARBA00025157"/>
    </source>
</evidence>
<dbReference type="EMBL" id="AGXA01000022">
    <property type="protein sequence ID" value="EKU93209.1"/>
    <property type="molecule type" value="Genomic_DNA"/>
</dbReference>
<keyword evidence="7" id="KW-0067">ATP-binding</keyword>
<evidence type="ECO:0000256" key="1">
    <source>
        <dbReference type="ARBA" id="ARBA00004202"/>
    </source>
</evidence>
<keyword evidence="9" id="KW-0472">Membrane</keyword>
<dbReference type="InterPro" id="IPR015856">
    <property type="entry name" value="ABC_transpr_CbiO/EcfA_su"/>
</dbReference>
<keyword evidence="5" id="KW-0677">Repeat</keyword>
<evidence type="ECO:0000256" key="2">
    <source>
        <dbReference type="ARBA" id="ARBA00005417"/>
    </source>
</evidence>
<keyword evidence="6" id="KW-0547">Nucleotide-binding</keyword>
<evidence type="ECO:0000256" key="6">
    <source>
        <dbReference type="ARBA" id="ARBA00022741"/>
    </source>
</evidence>
<dbReference type="AlphaFoldDB" id="K9E7M5"/>
<accession>K9E7M5</accession>
<evidence type="ECO:0000256" key="8">
    <source>
        <dbReference type="ARBA" id="ARBA00022967"/>
    </source>
</evidence>
<dbReference type="InterPro" id="IPR003439">
    <property type="entry name" value="ABC_transporter-like_ATP-bd"/>
</dbReference>
<comment type="caution">
    <text evidence="12">The sequence shown here is derived from an EMBL/GenBank/DDBJ whole genome shotgun (WGS) entry which is preliminary data.</text>
</comment>
<dbReference type="PANTHER" id="PTHR43553">
    <property type="entry name" value="HEAVY METAL TRANSPORTER"/>
    <property type="match status" value="1"/>
</dbReference>
<proteinExistence type="inferred from homology"/>
<feature type="domain" description="ABC transporter" evidence="11">
    <location>
        <begin position="263"/>
        <end position="480"/>
    </location>
</feature>
<evidence type="ECO:0000256" key="5">
    <source>
        <dbReference type="ARBA" id="ARBA00022737"/>
    </source>
</evidence>
<keyword evidence="4" id="KW-1003">Cell membrane</keyword>
<evidence type="ECO:0000256" key="4">
    <source>
        <dbReference type="ARBA" id="ARBA00022475"/>
    </source>
</evidence>
<reference evidence="12 13" key="1">
    <citation type="submission" date="2012-09" db="EMBL/GenBank/DDBJ databases">
        <title>The Genome Sequence of Alloiococcus otitis ATCC 51267.</title>
        <authorList>
            <consortium name="The Broad Institute Genome Sequencing Platform"/>
            <person name="Earl A."/>
            <person name="Ward D."/>
            <person name="Feldgarden M."/>
            <person name="Gevers D."/>
            <person name="Huys G."/>
            <person name="Walker B."/>
            <person name="Young S.K."/>
            <person name="Zeng Q."/>
            <person name="Gargeya S."/>
            <person name="Fitzgerald M."/>
            <person name="Haas B."/>
            <person name="Abouelleil A."/>
            <person name="Alvarado L."/>
            <person name="Arachchi H.M."/>
            <person name="Berlin A.M."/>
            <person name="Chapman S.B."/>
            <person name="Goldberg J."/>
            <person name="Griggs A."/>
            <person name="Gujja S."/>
            <person name="Hansen M."/>
            <person name="Howarth C."/>
            <person name="Imamovic A."/>
            <person name="Larimer J."/>
            <person name="McCowen C."/>
            <person name="Montmayeur A."/>
            <person name="Murphy C."/>
            <person name="Neiman D."/>
            <person name="Pearson M."/>
            <person name="Priest M."/>
            <person name="Roberts A."/>
            <person name="Saif S."/>
            <person name="Shea T."/>
            <person name="Sisk P."/>
            <person name="Sykes S."/>
            <person name="Wortman J."/>
            <person name="Nusbaum C."/>
            <person name="Birren B."/>
        </authorList>
    </citation>
    <scope>NUCLEOTIDE SEQUENCE [LARGE SCALE GENOMIC DNA]</scope>
    <source>
        <strain evidence="12 13">ATCC 51267</strain>
    </source>
</reference>
<evidence type="ECO:0000256" key="7">
    <source>
        <dbReference type="ARBA" id="ARBA00022840"/>
    </source>
</evidence>
<dbReference type="InterPro" id="IPR017871">
    <property type="entry name" value="ABC_transporter-like_CS"/>
</dbReference>
<keyword evidence="8" id="KW-1278">Translocase</keyword>
<evidence type="ECO:0000259" key="11">
    <source>
        <dbReference type="PROSITE" id="PS50893"/>
    </source>
</evidence>
<dbReference type="SMART" id="SM00382">
    <property type="entry name" value="AAA"/>
    <property type="match status" value="2"/>
</dbReference>
<evidence type="ECO:0000256" key="9">
    <source>
        <dbReference type="ARBA" id="ARBA00023136"/>
    </source>
</evidence>
<dbReference type="STRING" id="883081.HMPREF9698_01370"/>
<sequence>MTYLRIEAGRFSYQGSKETQIEIEDLSLNQGETLVVCGNSGSGKSTLTNLLNGISPEYIEGQVQGKFELAHLQAGKNGLDDYVGIVGSVFQNPRTQHFTLNTTDEVVLPCENIGLDQASIQKRLDWVVDLMGIDNLLDRPIFDLSGGEKQLIALASTLILHPQVLILDEVSSNLDQAAIDRIKGIVGTLQCQGMTLLIIDHRLEWTRGLADYYLKLAGGRVEKVWDHEAFQALSEDDLAQLGLRTNKPILGSDLHFSKDPVFKPVLDLNQLAVGYDFPLLEGINLAFSYGEVTAVIGPIGIGKSTLADVMVGLRQPLKGQIKWEQVSQDRKSLLAKSFIVMQDVNYQLFHHTVWHELVVGTKWEEADPQDEHNLPNRLLDRLDIKDLKNRHPMTLSGGEKQRVLIASAIVSGKEILIFDEPTSGFDYEHMVRFGQILQNLKEEQIVMLVFTHDYELAKHWCDRVVDIEDYRTSKNLKLNY</sequence>
<comment type="function">
    <text evidence="10">Probably part of an ABC transporter complex. Responsible for energy coupling to the transport system.</text>
</comment>
<evidence type="ECO:0000256" key="3">
    <source>
        <dbReference type="ARBA" id="ARBA00022448"/>
    </source>
</evidence>
<dbReference type="PANTHER" id="PTHR43553:SF23">
    <property type="entry name" value="ABC TRANSPORTER ATP-BINDING COMPONENT"/>
    <property type="match status" value="1"/>
</dbReference>
<dbReference type="PROSITE" id="PS50893">
    <property type="entry name" value="ABC_TRANSPORTER_2"/>
    <property type="match status" value="2"/>
</dbReference>
<dbReference type="Pfam" id="PF00005">
    <property type="entry name" value="ABC_tran"/>
    <property type="match status" value="2"/>
</dbReference>
<dbReference type="CDD" id="cd03225">
    <property type="entry name" value="ABC_cobalt_CbiO_domain1"/>
    <property type="match status" value="1"/>
</dbReference>
<organism evidence="12 13">
    <name type="scientific">Alloiococcus otitis ATCC 51267</name>
    <dbReference type="NCBI Taxonomy" id="883081"/>
    <lineage>
        <taxon>Bacteria</taxon>
        <taxon>Bacillati</taxon>
        <taxon>Bacillota</taxon>
        <taxon>Bacilli</taxon>
        <taxon>Lactobacillales</taxon>
        <taxon>Carnobacteriaceae</taxon>
        <taxon>Alloiococcus</taxon>
    </lineage>
</organism>
<dbReference type="HOGENOM" id="CLU_000604_86_7_9"/>
<keyword evidence="13" id="KW-1185">Reference proteome</keyword>
<dbReference type="eggNOG" id="COG1129">
    <property type="taxonomic scope" value="Bacteria"/>
</dbReference>
<comment type="subcellular location">
    <subcellularLocation>
        <location evidence="1">Cell membrane</location>
        <topology evidence="1">Peripheral membrane protein</topology>
    </subcellularLocation>
</comment>
<name>K9E7M5_9LACT</name>
<dbReference type="OrthoDB" id="501320at2"/>
<dbReference type="Gene3D" id="3.40.50.300">
    <property type="entry name" value="P-loop containing nucleotide triphosphate hydrolases"/>
    <property type="match status" value="2"/>
</dbReference>
<dbReference type="Proteomes" id="UP000009875">
    <property type="component" value="Unassembled WGS sequence"/>
</dbReference>